<proteinExistence type="predicted"/>
<dbReference type="STRING" id="933084.A0A067PJL5"/>
<keyword evidence="3" id="KW-1185">Reference proteome</keyword>
<protein>
    <submittedName>
        <fullName evidence="2">Uncharacterized protein</fullName>
    </submittedName>
</protein>
<evidence type="ECO:0000313" key="3">
    <source>
        <dbReference type="Proteomes" id="UP000027265"/>
    </source>
</evidence>
<dbReference type="GO" id="GO:0003676">
    <property type="term" value="F:nucleic acid binding"/>
    <property type="evidence" value="ECO:0007669"/>
    <property type="project" value="InterPro"/>
</dbReference>
<evidence type="ECO:0000256" key="1">
    <source>
        <dbReference type="SAM" id="MobiDB-lite"/>
    </source>
</evidence>
<organism evidence="2 3">
    <name type="scientific">Jaapia argillacea MUCL 33604</name>
    <dbReference type="NCBI Taxonomy" id="933084"/>
    <lineage>
        <taxon>Eukaryota</taxon>
        <taxon>Fungi</taxon>
        <taxon>Dikarya</taxon>
        <taxon>Basidiomycota</taxon>
        <taxon>Agaricomycotina</taxon>
        <taxon>Agaricomycetes</taxon>
        <taxon>Agaricomycetidae</taxon>
        <taxon>Jaapiales</taxon>
        <taxon>Jaapiaceae</taxon>
        <taxon>Jaapia</taxon>
    </lineage>
</organism>
<gene>
    <name evidence="2" type="ORF">JAAARDRAFT_60073</name>
</gene>
<evidence type="ECO:0000313" key="2">
    <source>
        <dbReference type="EMBL" id="KDQ55098.1"/>
    </source>
</evidence>
<dbReference type="InterPro" id="IPR036397">
    <property type="entry name" value="RNaseH_sf"/>
</dbReference>
<dbReference type="InterPro" id="IPR012337">
    <property type="entry name" value="RNaseH-like_sf"/>
</dbReference>
<name>A0A067PJL5_9AGAM</name>
<dbReference type="SUPFAM" id="SSF53098">
    <property type="entry name" value="Ribonuclease H-like"/>
    <property type="match status" value="1"/>
</dbReference>
<reference evidence="3" key="1">
    <citation type="journal article" date="2014" name="Proc. Natl. Acad. Sci. U.S.A.">
        <title>Extensive sampling of basidiomycete genomes demonstrates inadequacy of the white-rot/brown-rot paradigm for wood decay fungi.</title>
        <authorList>
            <person name="Riley R."/>
            <person name="Salamov A.A."/>
            <person name="Brown D.W."/>
            <person name="Nagy L.G."/>
            <person name="Floudas D."/>
            <person name="Held B.W."/>
            <person name="Levasseur A."/>
            <person name="Lombard V."/>
            <person name="Morin E."/>
            <person name="Otillar R."/>
            <person name="Lindquist E.A."/>
            <person name="Sun H."/>
            <person name="LaButti K.M."/>
            <person name="Schmutz J."/>
            <person name="Jabbour D."/>
            <person name="Luo H."/>
            <person name="Baker S.E."/>
            <person name="Pisabarro A.G."/>
            <person name="Walton J.D."/>
            <person name="Blanchette R.A."/>
            <person name="Henrissat B."/>
            <person name="Martin F."/>
            <person name="Cullen D."/>
            <person name="Hibbett D.S."/>
            <person name="Grigoriev I.V."/>
        </authorList>
    </citation>
    <scope>NUCLEOTIDE SEQUENCE [LARGE SCALE GENOMIC DNA]</scope>
    <source>
        <strain evidence="3">MUCL 33604</strain>
    </source>
</reference>
<dbReference type="AlphaFoldDB" id="A0A067PJL5"/>
<feature type="region of interest" description="Disordered" evidence="1">
    <location>
        <begin position="177"/>
        <end position="212"/>
    </location>
</feature>
<dbReference type="HOGENOM" id="CLU_083931_0_0_1"/>
<dbReference type="OrthoDB" id="3230070at2759"/>
<feature type="compositionally biased region" description="Acidic residues" evidence="1">
    <location>
        <begin position="193"/>
        <end position="212"/>
    </location>
</feature>
<dbReference type="Proteomes" id="UP000027265">
    <property type="component" value="Unassembled WGS sequence"/>
</dbReference>
<accession>A0A067PJL5</accession>
<dbReference type="Gene3D" id="3.30.420.10">
    <property type="entry name" value="Ribonuclease H-like superfamily/Ribonuclease H"/>
    <property type="match status" value="1"/>
</dbReference>
<sequence>MVALMWAAHDAIKYAETHPKVKHLHFFADNSATVQAVFEPKLRGGQSFAIPFRETITGFLDSDGTHTVKIAWTPGHQDIPGNKCADALAKDAVTNGGESGNSTSSWKPPECFEWLLREVYGRVTQCRVGHAFIGEYYAQFHIPETVDCPCDELYQTREHILRERIDALASFIGESGAFTKTGEPRTKKFELPQFDDEPDPNISDDDESDGEG</sequence>
<dbReference type="InParanoid" id="A0A067PJL5"/>
<dbReference type="EMBL" id="KL197726">
    <property type="protein sequence ID" value="KDQ55098.1"/>
    <property type="molecule type" value="Genomic_DNA"/>
</dbReference>